<organism evidence="2 3">
    <name type="scientific">Mycena alexandri</name>
    <dbReference type="NCBI Taxonomy" id="1745969"/>
    <lineage>
        <taxon>Eukaryota</taxon>
        <taxon>Fungi</taxon>
        <taxon>Dikarya</taxon>
        <taxon>Basidiomycota</taxon>
        <taxon>Agaricomycotina</taxon>
        <taxon>Agaricomycetes</taxon>
        <taxon>Agaricomycetidae</taxon>
        <taxon>Agaricales</taxon>
        <taxon>Marasmiineae</taxon>
        <taxon>Mycenaceae</taxon>
        <taxon>Mycena</taxon>
    </lineage>
</organism>
<proteinExistence type="predicted"/>
<accession>A0AAD6XDP0</accession>
<evidence type="ECO:0000313" key="2">
    <source>
        <dbReference type="EMBL" id="KAJ7044196.1"/>
    </source>
</evidence>
<comment type="caution">
    <text evidence="2">The sequence shown here is derived from an EMBL/GenBank/DDBJ whole genome shotgun (WGS) entry which is preliminary data.</text>
</comment>
<dbReference type="Proteomes" id="UP001218188">
    <property type="component" value="Unassembled WGS sequence"/>
</dbReference>
<feature type="compositionally biased region" description="Basic and acidic residues" evidence="1">
    <location>
        <begin position="16"/>
        <end position="44"/>
    </location>
</feature>
<feature type="region of interest" description="Disordered" evidence="1">
    <location>
        <begin position="75"/>
        <end position="120"/>
    </location>
</feature>
<evidence type="ECO:0000313" key="3">
    <source>
        <dbReference type="Proteomes" id="UP001218188"/>
    </source>
</evidence>
<evidence type="ECO:0000256" key="1">
    <source>
        <dbReference type="SAM" id="MobiDB-lite"/>
    </source>
</evidence>
<feature type="region of interest" description="Disordered" evidence="1">
    <location>
        <begin position="1"/>
        <end position="44"/>
    </location>
</feature>
<reference evidence="2" key="1">
    <citation type="submission" date="2023-03" db="EMBL/GenBank/DDBJ databases">
        <title>Massive genome expansion in bonnet fungi (Mycena s.s.) driven by repeated elements and novel gene families across ecological guilds.</title>
        <authorList>
            <consortium name="Lawrence Berkeley National Laboratory"/>
            <person name="Harder C.B."/>
            <person name="Miyauchi S."/>
            <person name="Viragh M."/>
            <person name="Kuo A."/>
            <person name="Thoen E."/>
            <person name="Andreopoulos B."/>
            <person name="Lu D."/>
            <person name="Skrede I."/>
            <person name="Drula E."/>
            <person name="Henrissat B."/>
            <person name="Morin E."/>
            <person name="Kohler A."/>
            <person name="Barry K."/>
            <person name="LaButti K."/>
            <person name="Morin E."/>
            <person name="Salamov A."/>
            <person name="Lipzen A."/>
            <person name="Mereny Z."/>
            <person name="Hegedus B."/>
            <person name="Baldrian P."/>
            <person name="Stursova M."/>
            <person name="Weitz H."/>
            <person name="Taylor A."/>
            <person name="Grigoriev I.V."/>
            <person name="Nagy L.G."/>
            <person name="Martin F."/>
            <person name="Kauserud H."/>
        </authorList>
    </citation>
    <scope>NUCLEOTIDE SEQUENCE</scope>
    <source>
        <strain evidence="2">CBHHK200</strain>
    </source>
</reference>
<protein>
    <submittedName>
        <fullName evidence="2">Uncharacterized protein</fullName>
    </submittedName>
</protein>
<sequence length="120" mass="14169">MPKASSDPMRALPTPDGRDIPTKKPRSRTESQRMWRGDKSTEHRTVGMLLRKMKSEKKKREAHRARVIGRLKKMRESTRLEESVHESDSTDGGRETEELEEELQLREEVGKHWRSRRTVY</sequence>
<dbReference type="AlphaFoldDB" id="A0AAD6XDP0"/>
<dbReference type="EMBL" id="JARJCM010000008">
    <property type="protein sequence ID" value="KAJ7044196.1"/>
    <property type="molecule type" value="Genomic_DNA"/>
</dbReference>
<feature type="compositionally biased region" description="Basic and acidic residues" evidence="1">
    <location>
        <begin position="75"/>
        <end position="96"/>
    </location>
</feature>
<keyword evidence="3" id="KW-1185">Reference proteome</keyword>
<gene>
    <name evidence="2" type="ORF">C8F04DRAFT_1175222</name>
</gene>
<name>A0AAD6XDP0_9AGAR</name>